<name>A0A158AI06_9BURK</name>
<dbReference type="Gene3D" id="3.30.560.10">
    <property type="entry name" value="Glucose Oxidase, domain 3"/>
    <property type="match status" value="1"/>
</dbReference>
<dbReference type="InterPro" id="IPR000172">
    <property type="entry name" value="GMC_OxRdtase_N"/>
</dbReference>
<evidence type="ECO:0000256" key="5">
    <source>
        <dbReference type="PIRSR" id="PIRSR000137-2"/>
    </source>
</evidence>
<feature type="region of interest" description="Disordered" evidence="7">
    <location>
        <begin position="536"/>
        <end position="574"/>
    </location>
</feature>
<proteinExistence type="inferred from homology"/>
<comment type="similarity">
    <text evidence="2 6">Belongs to the GMC oxidoreductase family.</text>
</comment>
<dbReference type="SUPFAM" id="SSF51905">
    <property type="entry name" value="FAD/NAD(P)-binding domain"/>
    <property type="match status" value="1"/>
</dbReference>
<dbReference type="EMBL" id="FCOB02000007">
    <property type="protein sequence ID" value="SAK57355.1"/>
    <property type="molecule type" value="Genomic_DNA"/>
</dbReference>
<feature type="binding site" evidence="5">
    <location>
        <position position="84"/>
    </location>
    <ligand>
        <name>FAD</name>
        <dbReference type="ChEBI" id="CHEBI:57692"/>
    </ligand>
</feature>
<feature type="domain" description="Glucose-methanol-choline oxidoreductase N-terminal" evidence="9">
    <location>
        <begin position="257"/>
        <end position="271"/>
    </location>
</feature>
<protein>
    <submittedName>
        <fullName evidence="10">Glucose-methanol-choline (GMC) oxidoreductase</fullName>
    </submittedName>
</protein>
<dbReference type="PROSITE" id="PS00624">
    <property type="entry name" value="GMC_OXRED_2"/>
    <property type="match status" value="1"/>
</dbReference>
<evidence type="ECO:0000313" key="10">
    <source>
        <dbReference type="EMBL" id="SAK57355.1"/>
    </source>
</evidence>
<feature type="compositionally biased region" description="Low complexity" evidence="7">
    <location>
        <begin position="555"/>
        <end position="574"/>
    </location>
</feature>
<dbReference type="SUPFAM" id="SSF54373">
    <property type="entry name" value="FAD-linked reductases, C-terminal domain"/>
    <property type="match status" value="1"/>
</dbReference>
<dbReference type="GO" id="GO:0016614">
    <property type="term" value="F:oxidoreductase activity, acting on CH-OH group of donors"/>
    <property type="evidence" value="ECO:0007669"/>
    <property type="project" value="InterPro"/>
</dbReference>
<evidence type="ECO:0000256" key="3">
    <source>
        <dbReference type="ARBA" id="ARBA00022630"/>
    </source>
</evidence>
<gene>
    <name evidence="10" type="ORF">AWB83_01861</name>
</gene>
<dbReference type="OrthoDB" id="9785276at2"/>
<evidence type="ECO:0000256" key="6">
    <source>
        <dbReference type="RuleBase" id="RU003968"/>
    </source>
</evidence>
<dbReference type="Pfam" id="PF05199">
    <property type="entry name" value="GMC_oxred_C"/>
    <property type="match status" value="1"/>
</dbReference>
<organism evidence="10 11">
    <name type="scientific">Caballeronia ptereochthonis</name>
    <dbReference type="NCBI Taxonomy" id="1777144"/>
    <lineage>
        <taxon>Bacteria</taxon>
        <taxon>Pseudomonadati</taxon>
        <taxon>Pseudomonadota</taxon>
        <taxon>Betaproteobacteria</taxon>
        <taxon>Burkholderiales</taxon>
        <taxon>Burkholderiaceae</taxon>
        <taxon>Caballeronia</taxon>
    </lineage>
</organism>
<dbReference type="InterPro" id="IPR012132">
    <property type="entry name" value="GMC_OxRdtase"/>
</dbReference>
<reference evidence="10" key="1">
    <citation type="submission" date="2016-01" db="EMBL/GenBank/DDBJ databases">
        <authorList>
            <person name="Peeters C."/>
        </authorList>
    </citation>
    <scope>NUCLEOTIDE SEQUENCE [LARGE SCALE GENOMIC DNA]</scope>
    <source>
        <strain evidence="10">LMG 29326</strain>
    </source>
</reference>
<dbReference type="GO" id="GO:0050660">
    <property type="term" value="F:flavin adenine dinucleotide binding"/>
    <property type="evidence" value="ECO:0007669"/>
    <property type="project" value="InterPro"/>
</dbReference>
<evidence type="ECO:0000313" key="11">
    <source>
        <dbReference type="Proteomes" id="UP000054978"/>
    </source>
</evidence>
<comment type="cofactor">
    <cofactor evidence="1 5">
        <name>FAD</name>
        <dbReference type="ChEBI" id="CHEBI:57692"/>
    </cofactor>
</comment>
<dbReference type="Pfam" id="PF00732">
    <property type="entry name" value="GMC_oxred_N"/>
    <property type="match status" value="1"/>
</dbReference>
<keyword evidence="11" id="KW-1185">Reference proteome</keyword>
<dbReference type="PROSITE" id="PS00623">
    <property type="entry name" value="GMC_OXRED_1"/>
    <property type="match status" value="1"/>
</dbReference>
<dbReference type="PANTHER" id="PTHR11552">
    <property type="entry name" value="GLUCOSE-METHANOL-CHOLINE GMC OXIDOREDUCTASE"/>
    <property type="match status" value="1"/>
</dbReference>
<feature type="domain" description="Glucose-methanol-choline oxidoreductase N-terminal" evidence="8">
    <location>
        <begin position="82"/>
        <end position="105"/>
    </location>
</feature>
<dbReference type="PANTHER" id="PTHR11552:SF147">
    <property type="entry name" value="CHOLINE DEHYDROGENASE, MITOCHONDRIAL"/>
    <property type="match status" value="1"/>
</dbReference>
<keyword evidence="4 5" id="KW-0274">FAD</keyword>
<dbReference type="RefSeq" id="WP_087044560.1">
    <property type="nucleotide sequence ID" value="NZ_FCOB02000007.1"/>
</dbReference>
<dbReference type="InterPro" id="IPR036188">
    <property type="entry name" value="FAD/NAD-bd_sf"/>
</dbReference>
<evidence type="ECO:0000256" key="4">
    <source>
        <dbReference type="ARBA" id="ARBA00022827"/>
    </source>
</evidence>
<dbReference type="Proteomes" id="UP000054978">
    <property type="component" value="Unassembled WGS sequence"/>
</dbReference>
<dbReference type="Gene3D" id="3.50.50.60">
    <property type="entry name" value="FAD/NAD(P)-binding domain"/>
    <property type="match status" value="1"/>
</dbReference>
<keyword evidence="3 6" id="KW-0285">Flavoprotein</keyword>
<dbReference type="STRING" id="1777144.AWB83_01861"/>
<evidence type="ECO:0000259" key="9">
    <source>
        <dbReference type="PROSITE" id="PS00624"/>
    </source>
</evidence>
<dbReference type="AlphaFoldDB" id="A0A158AI06"/>
<sequence length="574" mass="62190">MNTTTYDYVIVGGGSAGCVLANRLSADPSIRVLLLEAGGSDRHPFFSMPAGFAKMTRGIGSWGWFTVPQKHLNNRVLRFTQAKVIGGGSSINAQIYTRGVPADYDDWEQKAGATGWSYRDVLPYFRKSENNQRFANEYHSYGGPLGVSNPISPLPICEAFFQAGQELGIPFNPDFNGASQEGLGYYQLTQLNARRSSAAAGFIRPVLGRPNLTVWMQARTLRVIVEGGRATGVEYVSGDSRDPKIVRAAREVIVASGAIGSPKLLMQSGIGPADHLESVGIEPVHHLRGIGSNLQDHLDLFVIAECTGDHTYDKYNKLHNAAWAGLQYLLLKKGPVASSLFETGGFWYADGDRRDRSPDIQFHLGLGSGIEAGMAKLKNAGVTLNTAYLRPRSRGTVRLSSRDPAAPPLLDPNYWADPHDRDMAIKGLRLARDIMRAPALKRYVQSEILPGPGANTEQALFDYACANAKTDHHPVGTCRMGGPDDPDSVVTPDLRVIGLDGLRVVDASVMPYLPSCNTNAPTIMVAEKAADMIVQSQTSRGIREDQSADQGRFNPAVRDAAAQRPAAAPYRADV</sequence>
<evidence type="ECO:0000256" key="1">
    <source>
        <dbReference type="ARBA" id="ARBA00001974"/>
    </source>
</evidence>
<evidence type="ECO:0000259" key="8">
    <source>
        <dbReference type="PROSITE" id="PS00623"/>
    </source>
</evidence>
<dbReference type="PIRSF" id="PIRSF000137">
    <property type="entry name" value="Alcohol_oxidase"/>
    <property type="match status" value="1"/>
</dbReference>
<accession>A0A158AI06</accession>
<evidence type="ECO:0000256" key="7">
    <source>
        <dbReference type="SAM" id="MobiDB-lite"/>
    </source>
</evidence>
<evidence type="ECO:0000256" key="2">
    <source>
        <dbReference type="ARBA" id="ARBA00010790"/>
    </source>
</evidence>
<dbReference type="InterPro" id="IPR007867">
    <property type="entry name" value="GMC_OxRtase_C"/>
</dbReference>
<comment type="caution">
    <text evidence="10">The sequence shown here is derived from an EMBL/GenBank/DDBJ whole genome shotgun (WGS) entry which is preliminary data.</text>
</comment>